<dbReference type="Gene3D" id="3.40.220.10">
    <property type="entry name" value="Leucine Aminopeptidase, subunit E, domain 1"/>
    <property type="match status" value="1"/>
</dbReference>
<name>Q1K0I4_DESA6</name>
<dbReference type="PANTHER" id="PTHR12521:SF0">
    <property type="entry name" value="ADP-RIBOSE GLYCOHYDROLASE OARD1"/>
    <property type="match status" value="1"/>
</dbReference>
<dbReference type="SUPFAM" id="SSF52949">
    <property type="entry name" value="Macro domain-like"/>
    <property type="match status" value="1"/>
</dbReference>
<dbReference type="GO" id="GO:0140291">
    <property type="term" value="P:peptidyl-glutamate ADP-deribosylation"/>
    <property type="evidence" value="ECO:0007669"/>
    <property type="project" value="TreeGrafter"/>
</dbReference>
<organism evidence="1 2">
    <name type="scientific">Desulfuromonas acetoxidans (strain DSM 684 / 11070)</name>
    <dbReference type="NCBI Taxonomy" id="281689"/>
    <lineage>
        <taxon>Bacteria</taxon>
        <taxon>Pseudomonadati</taxon>
        <taxon>Thermodesulfobacteriota</taxon>
        <taxon>Desulfuromonadia</taxon>
        <taxon>Desulfuromonadales</taxon>
        <taxon>Desulfuromonadaceae</taxon>
        <taxon>Desulfuromonas</taxon>
    </lineage>
</organism>
<sequence length="141" mass="15446">MIEVNADMWSYLEKAVIAITTGGAVSRSGRCTMPRGCAAQARERFPGLDQQLGQLILAHGNHVYCLDHGLVSFPVEATPYEVPSLALIEQSCDELVTLADEKGWRQVVVPRPGCGGGGLSWGDVRPIIERYFDDRFIIISL</sequence>
<dbReference type="PANTHER" id="PTHR12521">
    <property type="entry name" value="PROTEIN C6ORF130"/>
    <property type="match status" value="1"/>
</dbReference>
<protein>
    <recommendedName>
        <fullName evidence="3">ADP-ribose-binding protein</fullName>
    </recommendedName>
</protein>
<comment type="caution">
    <text evidence="1">The sequence shown here is derived from an EMBL/GenBank/DDBJ whole genome shotgun (WGS) entry which is preliminary data.</text>
</comment>
<proteinExistence type="predicted"/>
<accession>Q1K0I4</accession>
<dbReference type="EMBL" id="AAEW02000007">
    <property type="protein sequence ID" value="EAT15957.1"/>
    <property type="molecule type" value="Genomic_DNA"/>
</dbReference>
<dbReference type="InterPro" id="IPR050892">
    <property type="entry name" value="ADP-ribose_metab_enzymes"/>
</dbReference>
<dbReference type="OrthoDB" id="9780211at2"/>
<dbReference type="RefSeq" id="WP_005999776.1">
    <property type="nucleotide sequence ID" value="NZ_AAEW02000007.1"/>
</dbReference>
<gene>
    <name evidence="1" type="ORF">Dace_2257</name>
</gene>
<dbReference type="Proteomes" id="UP000005695">
    <property type="component" value="Unassembled WGS sequence"/>
</dbReference>
<reference evidence="1" key="1">
    <citation type="submission" date="2006-05" db="EMBL/GenBank/DDBJ databases">
        <title>Annotation of the draft genome assembly of Desulfuromonas acetoxidans DSM 684.</title>
        <authorList>
            <consortium name="US DOE Joint Genome Institute (JGI-ORNL)"/>
            <person name="Larimer F."/>
            <person name="Land M."/>
            <person name="Hauser L."/>
        </authorList>
    </citation>
    <scope>NUCLEOTIDE SEQUENCE [LARGE SCALE GENOMIC DNA]</scope>
    <source>
        <strain evidence="1">DSM 684</strain>
    </source>
</reference>
<evidence type="ECO:0000313" key="2">
    <source>
        <dbReference type="Proteomes" id="UP000005695"/>
    </source>
</evidence>
<keyword evidence="2" id="KW-1185">Reference proteome</keyword>
<evidence type="ECO:0000313" key="1">
    <source>
        <dbReference type="EMBL" id="EAT15957.1"/>
    </source>
</evidence>
<dbReference type="AlphaFoldDB" id="Q1K0I4"/>
<evidence type="ECO:0008006" key="3">
    <source>
        <dbReference type="Google" id="ProtNLM"/>
    </source>
</evidence>
<dbReference type="InterPro" id="IPR043472">
    <property type="entry name" value="Macro_dom-like"/>
</dbReference>
<reference evidence="1" key="2">
    <citation type="submission" date="2006-05" db="EMBL/GenBank/DDBJ databases">
        <title>Sequencing of the draft genome and assembly of Desulfuromonas acetoxidans DSM 684.</title>
        <authorList>
            <consortium name="US DOE Joint Genome Institute (JGI-PGF)"/>
            <person name="Copeland A."/>
            <person name="Lucas S."/>
            <person name="Lapidus A."/>
            <person name="Barry K."/>
            <person name="Detter J.C."/>
            <person name="Glavina del Rio T."/>
            <person name="Hammon N."/>
            <person name="Israni S."/>
            <person name="Dalin E."/>
            <person name="Tice H."/>
            <person name="Bruce D."/>
            <person name="Pitluck S."/>
            <person name="Richardson P."/>
        </authorList>
    </citation>
    <scope>NUCLEOTIDE SEQUENCE [LARGE SCALE GENOMIC DNA]</scope>
    <source>
        <strain evidence="1">DSM 684</strain>
    </source>
</reference>